<keyword evidence="4 7" id="KW-0472">Membrane</keyword>
<dbReference type="Gene3D" id="3.30.160.60">
    <property type="entry name" value="Classic Zinc Finger"/>
    <property type="match status" value="1"/>
</dbReference>
<dbReference type="NCBIfam" id="TIGR00247">
    <property type="entry name" value="endolytic transglycosylase MltG"/>
    <property type="match status" value="1"/>
</dbReference>
<evidence type="ECO:0000256" key="1">
    <source>
        <dbReference type="ARBA" id="ARBA00022475"/>
    </source>
</evidence>
<dbReference type="Pfam" id="PF02618">
    <property type="entry name" value="YceG"/>
    <property type="match status" value="1"/>
</dbReference>
<dbReference type="GO" id="GO:0005886">
    <property type="term" value="C:plasma membrane"/>
    <property type="evidence" value="ECO:0007669"/>
    <property type="project" value="UniProtKB-UniRule"/>
</dbReference>
<evidence type="ECO:0000313" key="8">
    <source>
        <dbReference type="EMBL" id="OGG02299.1"/>
    </source>
</evidence>
<evidence type="ECO:0000256" key="7">
    <source>
        <dbReference type="HAMAP-Rule" id="MF_02065"/>
    </source>
</evidence>
<dbReference type="GO" id="GO:0009252">
    <property type="term" value="P:peptidoglycan biosynthetic process"/>
    <property type="evidence" value="ECO:0007669"/>
    <property type="project" value="UniProtKB-UniRule"/>
</dbReference>
<proteinExistence type="inferred from homology"/>
<protein>
    <recommendedName>
        <fullName evidence="7">Endolytic murein transglycosylase</fullName>
        <ecNumber evidence="7">4.2.2.29</ecNumber>
    </recommendedName>
    <alternativeName>
        <fullName evidence="7">Peptidoglycan lytic transglycosylase</fullName>
    </alternativeName>
    <alternativeName>
        <fullName evidence="7">Peptidoglycan polymerization terminase</fullName>
    </alternativeName>
</protein>
<dbReference type="HAMAP" id="MF_02065">
    <property type="entry name" value="MltG"/>
    <property type="match status" value="1"/>
</dbReference>
<keyword evidence="6 7" id="KW-0961">Cell wall biogenesis/degradation</keyword>
<evidence type="ECO:0000313" key="9">
    <source>
        <dbReference type="Proteomes" id="UP000176665"/>
    </source>
</evidence>
<reference evidence="8 9" key="1">
    <citation type="journal article" date="2016" name="Nat. Commun.">
        <title>Thousands of microbial genomes shed light on interconnected biogeochemical processes in an aquifer system.</title>
        <authorList>
            <person name="Anantharaman K."/>
            <person name="Brown C.T."/>
            <person name="Hug L.A."/>
            <person name="Sharon I."/>
            <person name="Castelle C.J."/>
            <person name="Probst A.J."/>
            <person name="Thomas B.C."/>
            <person name="Singh A."/>
            <person name="Wilkins M.J."/>
            <person name="Karaoz U."/>
            <person name="Brodie E.L."/>
            <person name="Williams K.H."/>
            <person name="Hubbard S.S."/>
            <person name="Banfield J.F."/>
        </authorList>
    </citation>
    <scope>NUCLEOTIDE SEQUENCE [LARGE SCALE GENOMIC DNA]</scope>
</reference>
<dbReference type="AlphaFoldDB" id="A0A1F5YQ34"/>
<dbReference type="Gene3D" id="3.30.1490.480">
    <property type="entry name" value="Endolytic murein transglycosylase"/>
    <property type="match status" value="1"/>
</dbReference>
<name>A0A1F5YQ34_9BACT</name>
<evidence type="ECO:0000256" key="3">
    <source>
        <dbReference type="ARBA" id="ARBA00022989"/>
    </source>
</evidence>
<comment type="similarity">
    <text evidence="7">Belongs to the transglycosylase MltG family.</text>
</comment>
<evidence type="ECO:0000256" key="5">
    <source>
        <dbReference type="ARBA" id="ARBA00023239"/>
    </source>
</evidence>
<dbReference type="EMBL" id="MFJA01000067">
    <property type="protein sequence ID" value="OGG02299.1"/>
    <property type="molecule type" value="Genomic_DNA"/>
</dbReference>
<evidence type="ECO:0000256" key="2">
    <source>
        <dbReference type="ARBA" id="ARBA00022692"/>
    </source>
</evidence>
<dbReference type="EC" id="4.2.2.29" evidence="7"/>
<evidence type="ECO:0000256" key="6">
    <source>
        <dbReference type="ARBA" id="ARBA00023316"/>
    </source>
</evidence>
<accession>A0A1F5YQ34</accession>
<dbReference type="PANTHER" id="PTHR30518:SF2">
    <property type="entry name" value="ENDOLYTIC MUREIN TRANSGLYCOSYLASE"/>
    <property type="match status" value="1"/>
</dbReference>
<organism evidence="8 9">
    <name type="scientific">Candidatus Gottesmanbacteria bacterium RBG_16_37_8</name>
    <dbReference type="NCBI Taxonomy" id="1798371"/>
    <lineage>
        <taxon>Bacteria</taxon>
        <taxon>Candidatus Gottesmaniibacteriota</taxon>
    </lineage>
</organism>
<feature type="site" description="Important for catalytic activity" evidence="7">
    <location>
        <position position="200"/>
    </location>
</feature>
<keyword evidence="3 7" id="KW-1133">Transmembrane helix</keyword>
<sequence length="321" mass="36416">MKYKLTILFILLLVFLLPAFLFWQQALKPVNPLAKNYISFTIEKGEDVRSIGKRLEDEGLIRSGLVFFLKARFTDFGKNIQAGDFVLSPSMDMMTISDDLLHGTTDVVLTIPEGWRKEEIAMKIANTFSIPESEILSIGREGYLFPDTYHIPKEATGSQIVKMMEDNFAAKTAKLNKNALDKYQLTFDEAVIIASLVEREAKETADRPLIASVILNRLDIGMKLDIDASIQYGLSYQPQEKRWWKEHLTAEDLEIDSFYNTYKNPGLPPTPIANPGLSSIEAVLNAPSTEYLYYVADKQGKSHFAKTFEEHRQNISKYLGL</sequence>
<keyword evidence="1 7" id="KW-1003">Cell membrane</keyword>
<dbReference type="GO" id="GO:0008932">
    <property type="term" value="F:lytic endotransglycosylase activity"/>
    <property type="evidence" value="ECO:0007669"/>
    <property type="project" value="UniProtKB-UniRule"/>
</dbReference>
<evidence type="ECO:0000256" key="4">
    <source>
        <dbReference type="ARBA" id="ARBA00023136"/>
    </source>
</evidence>
<dbReference type="GO" id="GO:0071555">
    <property type="term" value="P:cell wall organization"/>
    <property type="evidence" value="ECO:0007669"/>
    <property type="project" value="UniProtKB-KW"/>
</dbReference>
<dbReference type="CDD" id="cd08010">
    <property type="entry name" value="MltG_like"/>
    <property type="match status" value="1"/>
</dbReference>
<comment type="function">
    <text evidence="7">Functions as a peptidoglycan terminase that cleaves nascent peptidoglycan strands endolytically to terminate their elongation.</text>
</comment>
<dbReference type="InterPro" id="IPR003770">
    <property type="entry name" value="MLTG-like"/>
</dbReference>
<keyword evidence="2 7" id="KW-0812">Transmembrane</keyword>
<keyword evidence="5 7" id="KW-0456">Lyase</keyword>
<comment type="caution">
    <text evidence="8">The sequence shown here is derived from an EMBL/GenBank/DDBJ whole genome shotgun (WGS) entry which is preliminary data.</text>
</comment>
<dbReference type="Proteomes" id="UP000176665">
    <property type="component" value="Unassembled WGS sequence"/>
</dbReference>
<comment type="catalytic activity">
    <reaction evidence="7">
        <text>a peptidoglycan chain = a peptidoglycan chain with N-acetyl-1,6-anhydromuramyl-[peptide] at the reducing end + a peptidoglycan chain with N-acetylglucosamine at the non-reducing end.</text>
        <dbReference type="EC" id="4.2.2.29"/>
    </reaction>
</comment>
<gene>
    <name evidence="7" type="primary">mltG</name>
    <name evidence="8" type="ORF">A2W14_01050</name>
</gene>
<dbReference type="STRING" id="1798371.A2W14_01050"/>
<dbReference type="PANTHER" id="PTHR30518">
    <property type="entry name" value="ENDOLYTIC MUREIN TRANSGLYCOSYLASE"/>
    <property type="match status" value="1"/>
</dbReference>